<evidence type="ECO:0000313" key="2">
    <source>
        <dbReference type="Proteomes" id="UP000747542"/>
    </source>
</evidence>
<dbReference type="AlphaFoldDB" id="A0A8J5JFD8"/>
<accession>A0A8J5JFD8</accession>
<proteinExistence type="predicted"/>
<sequence>SRTEQLPHKRRWRSCWPGKQFQCPVALDGLGPEPARVIEEFKDEHQYWSRQRDTHHHDQIPCVAIGELSNPFEEESLNLVALHTKEILRDGNLEEFLRHENQACPPALSDGDSIRLCKKGDLLACLGDLYVAQAEAPPATSVGLDGAAVPLMLKPAAAKNFEEYAQEVFIPYMSTKLQTASRLDLVFDRYVAESLKCTARAKRGQGIRKRVVGSATIPGNWQNFLRVDSNKTELFKFLSDTLLTWFDKEDKQLVITDGQAVLSKPVLLDLASIAPSNHEEAHSRMLLHASHAAQHGHHKILIRTVDTDVVVLAVSVVQGMHQEDGTGTSFRYLSAHEMAACLGPKKARALPLFHVLTGCDSVSRFSGHGKKTD</sequence>
<name>A0A8J5JFD8_HOMAM</name>
<keyword evidence="2" id="KW-1185">Reference proteome</keyword>
<feature type="non-terminal residue" evidence="1">
    <location>
        <position position="1"/>
    </location>
</feature>
<dbReference type="EMBL" id="JAHLQT010037907">
    <property type="protein sequence ID" value="KAG7157202.1"/>
    <property type="molecule type" value="Genomic_DNA"/>
</dbReference>
<feature type="non-terminal residue" evidence="1">
    <location>
        <position position="373"/>
    </location>
</feature>
<evidence type="ECO:0000313" key="1">
    <source>
        <dbReference type="EMBL" id="KAG7157202.1"/>
    </source>
</evidence>
<comment type="caution">
    <text evidence="1">The sequence shown here is derived from an EMBL/GenBank/DDBJ whole genome shotgun (WGS) entry which is preliminary data.</text>
</comment>
<organism evidence="1 2">
    <name type="scientific">Homarus americanus</name>
    <name type="common">American lobster</name>
    <dbReference type="NCBI Taxonomy" id="6706"/>
    <lineage>
        <taxon>Eukaryota</taxon>
        <taxon>Metazoa</taxon>
        <taxon>Ecdysozoa</taxon>
        <taxon>Arthropoda</taxon>
        <taxon>Crustacea</taxon>
        <taxon>Multicrustacea</taxon>
        <taxon>Malacostraca</taxon>
        <taxon>Eumalacostraca</taxon>
        <taxon>Eucarida</taxon>
        <taxon>Decapoda</taxon>
        <taxon>Pleocyemata</taxon>
        <taxon>Astacidea</taxon>
        <taxon>Nephropoidea</taxon>
        <taxon>Nephropidae</taxon>
        <taxon>Homarus</taxon>
    </lineage>
</organism>
<protein>
    <submittedName>
        <fullName evidence="1">Uncharacterized protein</fullName>
    </submittedName>
</protein>
<dbReference type="Proteomes" id="UP000747542">
    <property type="component" value="Unassembled WGS sequence"/>
</dbReference>
<reference evidence="1" key="1">
    <citation type="journal article" date="2021" name="Sci. Adv.">
        <title>The American lobster genome reveals insights on longevity, neural, and immune adaptations.</title>
        <authorList>
            <person name="Polinski J.M."/>
            <person name="Zimin A.V."/>
            <person name="Clark K.F."/>
            <person name="Kohn A.B."/>
            <person name="Sadowski N."/>
            <person name="Timp W."/>
            <person name="Ptitsyn A."/>
            <person name="Khanna P."/>
            <person name="Romanova D.Y."/>
            <person name="Williams P."/>
            <person name="Greenwood S.J."/>
            <person name="Moroz L.L."/>
            <person name="Walt D.R."/>
            <person name="Bodnar A.G."/>
        </authorList>
    </citation>
    <scope>NUCLEOTIDE SEQUENCE</scope>
    <source>
        <strain evidence="1">GMGI-L3</strain>
    </source>
</reference>
<gene>
    <name evidence="1" type="ORF">Hamer_G010051</name>
</gene>